<dbReference type="RefSeq" id="WP_145060196.1">
    <property type="nucleotide sequence ID" value="NZ_CP036263.1"/>
</dbReference>
<proteinExistence type="predicted"/>
<keyword evidence="1 3" id="KW-0597">Phosphoprotein</keyword>
<dbReference type="InterPro" id="IPR002332">
    <property type="entry name" value="N-reg_PII_urydylation_site"/>
</dbReference>
<dbReference type="PROSITE" id="PS00496">
    <property type="entry name" value="PII_GLNB_UMP"/>
    <property type="match status" value="1"/>
</dbReference>
<dbReference type="PANTHER" id="PTHR30115">
    <property type="entry name" value="NITROGEN REGULATORY PROTEIN P-II"/>
    <property type="match status" value="1"/>
</dbReference>
<dbReference type="Proteomes" id="UP000319852">
    <property type="component" value="Chromosome"/>
</dbReference>
<dbReference type="PRINTS" id="PR00340">
    <property type="entry name" value="PIIGLNB"/>
</dbReference>
<dbReference type="InterPro" id="IPR015867">
    <property type="entry name" value="N-reg_PII/ATP_PRibTrfase_C"/>
</dbReference>
<dbReference type="KEGG" id="amob:HG15A2_22020"/>
<dbReference type="Gene3D" id="3.30.70.120">
    <property type="match status" value="1"/>
</dbReference>
<dbReference type="GO" id="GO:0006808">
    <property type="term" value="P:regulation of nitrogen utilization"/>
    <property type="evidence" value="ECO:0007669"/>
    <property type="project" value="InterPro"/>
</dbReference>
<accession>A0A517MVK5</accession>
<reference evidence="4 5" key="1">
    <citation type="submission" date="2019-02" db="EMBL/GenBank/DDBJ databases">
        <title>Deep-cultivation of Planctomycetes and their phenomic and genomic characterization uncovers novel biology.</title>
        <authorList>
            <person name="Wiegand S."/>
            <person name="Jogler M."/>
            <person name="Boedeker C."/>
            <person name="Pinto D."/>
            <person name="Vollmers J."/>
            <person name="Rivas-Marin E."/>
            <person name="Kohn T."/>
            <person name="Peeters S.H."/>
            <person name="Heuer A."/>
            <person name="Rast P."/>
            <person name="Oberbeckmann S."/>
            <person name="Bunk B."/>
            <person name="Jeske O."/>
            <person name="Meyerdierks A."/>
            <person name="Storesund J.E."/>
            <person name="Kallscheuer N."/>
            <person name="Luecker S."/>
            <person name="Lage O.M."/>
            <person name="Pohl T."/>
            <person name="Merkel B.J."/>
            <person name="Hornburger P."/>
            <person name="Mueller R.-W."/>
            <person name="Bruemmer F."/>
            <person name="Labrenz M."/>
            <person name="Spormann A.M."/>
            <person name="Op den Camp H."/>
            <person name="Overmann J."/>
            <person name="Amann R."/>
            <person name="Jetten M.S.M."/>
            <person name="Mascher T."/>
            <person name="Medema M.H."/>
            <person name="Devos D.P."/>
            <person name="Kaster A.-K."/>
            <person name="Ovreas L."/>
            <person name="Rohde M."/>
            <person name="Galperin M.Y."/>
            <person name="Jogler C."/>
        </authorList>
    </citation>
    <scope>NUCLEOTIDE SEQUENCE [LARGE SCALE GENOMIC DNA]</scope>
    <source>
        <strain evidence="4 5">HG15A2</strain>
    </source>
</reference>
<protein>
    <submittedName>
        <fullName evidence="4">Nitrogen regulatory protein P-II</fullName>
    </submittedName>
</protein>
<evidence type="ECO:0000313" key="5">
    <source>
        <dbReference type="Proteomes" id="UP000319852"/>
    </source>
</evidence>
<dbReference type="GO" id="GO:0005524">
    <property type="term" value="F:ATP binding"/>
    <property type="evidence" value="ECO:0007669"/>
    <property type="project" value="TreeGrafter"/>
</dbReference>
<evidence type="ECO:0000256" key="3">
    <source>
        <dbReference type="PIRSR" id="PIRSR602187-50"/>
    </source>
</evidence>
<dbReference type="GO" id="GO:0005829">
    <property type="term" value="C:cytosol"/>
    <property type="evidence" value="ECO:0007669"/>
    <property type="project" value="TreeGrafter"/>
</dbReference>
<dbReference type="SUPFAM" id="SSF54913">
    <property type="entry name" value="GlnB-like"/>
    <property type="match status" value="1"/>
</dbReference>
<dbReference type="InterPro" id="IPR011322">
    <property type="entry name" value="N-reg_PII-like_a/b"/>
</dbReference>
<dbReference type="GO" id="GO:0030234">
    <property type="term" value="F:enzyme regulator activity"/>
    <property type="evidence" value="ECO:0007669"/>
    <property type="project" value="InterPro"/>
</dbReference>
<dbReference type="PROSITE" id="PS51343">
    <property type="entry name" value="PII_GLNB_DOM"/>
    <property type="match status" value="1"/>
</dbReference>
<organism evidence="4 5">
    <name type="scientific">Adhaeretor mobilis</name>
    <dbReference type="NCBI Taxonomy" id="1930276"/>
    <lineage>
        <taxon>Bacteria</taxon>
        <taxon>Pseudomonadati</taxon>
        <taxon>Planctomycetota</taxon>
        <taxon>Planctomycetia</taxon>
        <taxon>Pirellulales</taxon>
        <taxon>Lacipirellulaceae</taxon>
        <taxon>Adhaeretor</taxon>
    </lineage>
</organism>
<evidence type="ECO:0000256" key="1">
    <source>
        <dbReference type="ARBA" id="ARBA00022553"/>
    </source>
</evidence>
<evidence type="ECO:0000256" key="2">
    <source>
        <dbReference type="ARBA" id="ARBA00022741"/>
    </source>
</evidence>
<dbReference type="OrthoDB" id="9802729at2"/>
<dbReference type="PANTHER" id="PTHR30115:SF18">
    <property type="entry name" value="NITROGEN REGULATORY PROTEIN P-II"/>
    <property type="match status" value="1"/>
</dbReference>
<dbReference type="AlphaFoldDB" id="A0A517MVK5"/>
<sequence>MKLIIAILQPPKLEAVQQALQQIGVLRMTVSDAMGYARQRGQGELYRGSEYKSNLLRKIALEIAVNDDFVQSTIECLEKVARSSGEGAIGDGKVFVLPMDAVYQISDGRDGPGAV</sequence>
<dbReference type="InterPro" id="IPR002187">
    <property type="entry name" value="N-reg_PII"/>
</dbReference>
<feature type="modified residue" description="O-UMP-tyrosine" evidence="3">
    <location>
        <position position="51"/>
    </location>
</feature>
<dbReference type="Pfam" id="PF00543">
    <property type="entry name" value="P-II"/>
    <property type="match status" value="1"/>
</dbReference>
<keyword evidence="5" id="KW-1185">Reference proteome</keyword>
<keyword evidence="2" id="KW-0547">Nucleotide-binding</keyword>
<dbReference type="SMART" id="SM00938">
    <property type="entry name" value="P-II"/>
    <property type="match status" value="1"/>
</dbReference>
<gene>
    <name evidence="4" type="primary">glnB_1</name>
    <name evidence="4" type="ORF">HG15A2_22020</name>
</gene>
<dbReference type="EMBL" id="CP036263">
    <property type="protein sequence ID" value="QDS98914.1"/>
    <property type="molecule type" value="Genomic_DNA"/>
</dbReference>
<evidence type="ECO:0000313" key="4">
    <source>
        <dbReference type="EMBL" id="QDS98914.1"/>
    </source>
</evidence>
<name>A0A517MVK5_9BACT</name>